<evidence type="ECO:0000256" key="1">
    <source>
        <dbReference type="SAM" id="Phobius"/>
    </source>
</evidence>
<organism evidence="2 3">
    <name type="scientific">Halorarum salinum</name>
    <dbReference type="NCBI Taxonomy" id="2743089"/>
    <lineage>
        <taxon>Archaea</taxon>
        <taxon>Methanobacteriati</taxon>
        <taxon>Methanobacteriota</taxon>
        <taxon>Stenosarchaea group</taxon>
        <taxon>Halobacteria</taxon>
        <taxon>Halobacteriales</taxon>
        <taxon>Haloferacaceae</taxon>
        <taxon>Halorarum</taxon>
    </lineage>
</organism>
<dbReference type="KEGG" id="halu:HUG12_04030"/>
<dbReference type="Proteomes" id="UP000509626">
    <property type="component" value="Chromosome"/>
</dbReference>
<protein>
    <recommendedName>
        <fullName evidence="4">Fenitrothion hydrolase</fullName>
    </recommendedName>
</protein>
<keyword evidence="1" id="KW-0472">Membrane</keyword>
<dbReference type="OrthoDB" id="307643at2157"/>
<dbReference type="EMBL" id="CP058579">
    <property type="protein sequence ID" value="QLG63979.1"/>
    <property type="molecule type" value="Genomic_DNA"/>
</dbReference>
<feature type="transmembrane region" description="Helical" evidence="1">
    <location>
        <begin position="133"/>
        <end position="152"/>
    </location>
</feature>
<proteinExistence type="predicted"/>
<accession>A0A7D5QDX3</accession>
<sequence length="425" mass="44762">MEPAAVPTWLVVVTGGGVVGASFLFTSLLTDRGPMHAVAGARARPTSPRGLAGGLARAGRRAFQLVGLLALLAVLVAGLVGPLTPTANLAVLLVWAGWWAGYTMTVYLAADTWPAVNPWRTLAGLLPSPDREYPARLGAWPSVVGLLGLVWLEVTSPVTDEPRFLAALVLGYTAVTLAGAATFGREAWFGAVDPVSRVFRWYGKLAPVRRTDDGLELVVPGAALVETRPDRDDSAFVVALLWATTFDGLVSTPPWAAVAGPLVEAGVPSALLSLVALAAGFGLFYAALVAASRRSRRTADTYVTAGHLRRTLAPSLVPIAAGYHLAHYLGYFLGLAPALLVALANPLGGAGTPPTLLLPEWFGALRLSFIVLGHLAAVGVAHVVAFETFPGRLQPIRSQFPFIVIMIAYTVTSMWIVTQPYVEPV</sequence>
<reference evidence="2 3" key="1">
    <citation type="submission" date="2020-06" db="EMBL/GenBank/DDBJ databases">
        <title>NJ-3-1, isolated from saline soil.</title>
        <authorList>
            <person name="Cui H.L."/>
            <person name="Shi X."/>
        </authorList>
    </citation>
    <scope>NUCLEOTIDE SEQUENCE [LARGE SCALE GENOMIC DNA]</scope>
    <source>
        <strain evidence="2 3">NJ-3-1</strain>
    </source>
</reference>
<keyword evidence="1" id="KW-0812">Transmembrane</keyword>
<keyword evidence="3" id="KW-1185">Reference proteome</keyword>
<feature type="transmembrane region" description="Helical" evidence="1">
    <location>
        <begin position="364"/>
        <end position="386"/>
    </location>
</feature>
<keyword evidence="1" id="KW-1133">Transmembrane helix</keyword>
<dbReference type="AlphaFoldDB" id="A0A7D5QDX3"/>
<feature type="transmembrane region" description="Helical" evidence="1">
    <location>
        <begin position="325"/>
        <end position="344"/>
    </location>
</feature>
<evidence type="ECO:0000313" key="2">
    <source>
        <dbReference type="EMBL" id="QLG63979.1"/>
    </source>
</evidence>
<name>A0A7D5QDX3_9EURY</name>
<feature type="transmembrane region" description="Helical" evidence="1">
    <location>
        <begin position="6"/>
        <end position="25"/>
    </location>
</feature>
<evidence type="ECO:0008006" key="4">
    <source>
        <dbReference type="Google" id="ProtNLM"/>
    </source>
</evidence>
<feature type="transmembrane region" description="Helical" evidence="1">
    <location>
        <begin position="89"/>
        <end position="110"/>
    </location>
</feature>
<feature type="transmembrane region" description="Helical" evidence="1">
    <location>
        <begin position="398"/>
        <end position="417"/>
    </location>
</feature>
<evidence type="ECO:0000313" key="3">
    <source>
        <dbReference type="Proteomes" id="UP000509626"/>
    </source>
</evidence>
<feature type="transmembrane region" description="Helical" evidence="1">
    <location>
        <begin position="164"/>
        <end position="183"/>
    </location>
</feature>
<feature type="transmembrane region" description="Helical" evidence="1">
    <location>
        <begin position="65"/>
        <end position="83"/>
    </location>
</feature>
<feature type="transmembrane region" description="Helical" evidence="1">
    <location>
        <begin position="270"/>
        <end position="291"/>
    </location>
</feature>
<gene>
    <name evidence="2" type="ORF">HUG12_04030</name>
</gene>